<dbReference type="AlphaFoldDB" id="A0A0A9BFE2"/>
<dbReference type="EMBL" id="GBRH01237935">
    <property type="protein sequence ID" value="JAD59960.1"/>
    <property type="molecule type" value="Transcribed_RNA"/>
</dbReference>
<protein>
    <submittedName>
        <fullName evidence="1">Uncharacterized protein</fullName>
    </submittedName>
</protein>
<accession>A0A0A9BFE2</accession>
<reference evidence="1" key="1">
    <citation type="submission" date="2014-09" db="EMBL/GenBank/DDBJ databases">
        <authorList>
            <person name="Magalhaes I.L.F."/>
            <person name="Oliveira U."/>
            <person name="Santos F.R."/>
            <person name="Vidigal T.H.D.A."/>
            <person name="Brescovit A.D."/>
            <person name="Santos A.J."/>
        </authorList>
    </citation>
    <scope>NUCLEOTIDE SEQUENCE</scope>
    <source>
        <tissue evidence="1">Shoot tissue taken approximately 20 cm above the soil surface</tissue>
    </source>
</reference>
<sequence>MQTSAMTIFLVRRAFCATRKARRASHMLSHKKSGTDPVIYPGFPLPRTFSLDFCLTRNLAWVPQ</sequence>
<proteinExistence type="predicted"/>
<reference evidence="1" key="2">
    <citation type="journal article" date="2015" name="Data Brief">
        <title>Shoot transcriptome of the giant reed, Arundo donax.</title>
        <authorList>
            <person name="Barrero R.A."/>
            <person name="Guerrero F.D."/>
            <person name="Moolhuijzen P."/>
            <person name="Goolsby J.A."/>
            <person name="Tidwell J."/>
            <person name="Bellgard S.E."/>
            <person name="Bellgard M.I."/>
        </authorList>
    </citation>
    <scope>NUCLEOTIDE SEQUENCE</scope>
    <source>
        <tissue evidence="1">Shoot tissue taken approximately 20 cm above the soil surface</tissue>
    </source>
</reference>
<organism evidence="1">
    <name type="scientific">Arundo donax</name>
    <name type="common">Giant reed</name>
    <name type="synonym">Donax arundinaceus</name>
    <dbReference type="NCBI Taxonomy" id="35708"/>
    <lineage>
        <taxon>Eukaryota</taxon>
        <taxon>Viridiplantae</taxon>
        <taxon>Streptophyta</taxon>
        <taxon>Embryophyta</taxon>
        <taxon>Tracheophyta</taxon>
        <taxon>Spermatophyta</taxon>
        <taxon>Magnoliopsida</taxon>
        <taxon>Liliopsida</taxon>
        <taxon>Poales</taxon>
        <taxon>Poaceae</taxon>
        <taxon>PACMAD clade</taxon>
        <taxon>Arundinoideae</taxon>
        <taxon>Arundineae</taxon>
        <taxon>Arundo</taxon>
    </lineage>
</organism>
<name>A0A0A9BFE2_ARUDO</name>
<evidence type="ECO:0000313" key="1">
    <source>
        <dbReference type="EMBL" id="JAD59960.1"/>
    </source>
</evidence>